<sequence length="156" mass="16923">MITLKQFKVILHEVMSAGGGSVRGIGYVSGNPDGDSSNYQTINYAVADTRSDSIFKQAKDHQDLHGINKDVNAASKASKGKAISEELKVGDKDDDGKYEAQIKIGGKVNRSKKKKASKLKRKYQGKLRATTHTGKPAHPINTKPMIGVADDKRVTK</sequence>
<feature type="compositionally biased region" description="Basic residues" evidence="1">
    <location>
        <begin position="109"/>
        <end position="125"/>
    </location>
</feature>
<name>A0A6J5KTH2_9CAUD</name>
<evidence type="ECO:0000256" key="1">
    <source>
        <dbReference type="SAM" id="MobiDB-lite"/>
    </source>
</evidence>
<gene>
    <name evidence="2" type="ORF">UFOVP49_131</name>
</gene>
<reference evidence="2" key="1">
    <citation type="submission" date="2020-04" db="EMBL/GenBank/DDBJ databases">
        <authorList>
            <person name="Chiriac C."/>
            <person name="Salcher M."/>
            <person name="Ghai R."/>
            <person name="Kavagutti S V."/>
        </authorList>
    </citation>
    <scope>NUCLEOTIDE SEQUENCE</scope>
</reference>
<proteinExistence type="predicted"/>
<feature type="region of interest" description="Disordered" evidence="1">
    <location>
        <begin position="109"/>
        <end position="156"/>
    </location>
</feature>
<accession>A0A6J5KTH2</accession>
<organism evidence="2">
    <name type="scientific">uncultured Caudovirales phage</name>
    <dbReference type="NCBI Taxonomy" id="2100421"/>
    <lineage>
        <taxon>Viruses</taxon>
        <taxon>Duplodnaviria</taxon>
        <taxon>Heunggongvirae</taxon>
        <taxon>Uroviricota</taxon>
        <taxon>Caudoviricetes</taxon>
        <taxon>Peduoviridae</taxon>
        <taxon>Maltschvirus</taxon>
        <taxon>Maltschvirus maltsch</taxon>
    </lineage>
</organism>
<evidence type="ECO:0000313" key="2">
    <source>
        <dbReference type="EMBL" id="CAB4124293.1"/>
    </source>
</evidence>
<dbReference type="EMBL" id="LR796178">
    <property type="protein sequence ID" value="CAB4124293.1"/>
    <property type="molecule type" value="Genomic_DNA"/>
</dbReference>
<protein>
    <submittedName>
        <fullName evidence="2">Uncharacterized protein</fullName>
    </submittedName>
</protein>